<accession>A0A371BHI7</accession>
<feature type="transmembrane region" description="Helical" evidence="1">
    <location>
        <begin position="143"/>
        <end position="167"/>
    </location>
</feature>
<evidence type="ECO:0000256" key="1">
    <source>
        <dbReference type="SAM" id="Phobius"/>
    </source>
</evidence>
<dbReference type="EMBL" id="QRGP01000001">
    <property type="protein sequence ID" value="RDV07020.1"/>
    <property type="molecule type" value="Genomic_DNA"/>
</dbReference>
<keyword evidence="1" id="KW-0812">Transmembrane</keyword>
<keyword evidence="3" id="KW-1185">Reference proteome</keyword>
<evidence type="ECO:0000313" key="3">
    <source>
        <dbReference type="Proteomes" id="UP000263833"/>
    </source>
</evidence>
<dbReference type="AlphaFoldDB" id="A0A371BHI7"/>
<feature type="transmembrane region" description="Helical" evidence="1">
    <location>
        <begin position="34"/>
        <end position="57"/>
    </location>
</feature>
<protein>
    <submittedName>
        <fullName evidence="2">Uncharacterized protein</fullName>
    </submittedName>
</protein>
<reference evidence="3" key="1">
    <citation type="submission" date="2018-08" db="EMBL/GenBank/DDBJ databases">
        <authorList>
            <person name="Kim S.-J."/>
            <person name="Jung G.-Y."/>
        </authorList>
    </citation>
    <scope>NUCLEOTIDE SEQUENCE [LARGE SCALE GENOMIC DNA]</scope>
    <source>
        <strain evidence="3">GY_G</strain>
    </source>
</reference>
<keyword evidence="1" id="KW-1133">Transmembrane helix</keyword>
<name>A0A371BHI7_9SPHN</name>
<keyword evidence="1" id="KW-0472">Membrane</keyword>
<dbReference type="Proteomes" id="UP000263833">
    <property type="component" value="Unassembled WGS sequence"/>
</dbReference>
<comment type="caution">
    <text evidence="2">The sequence shown here is derived from an EMBL/GenBank/DDBJ whole genome shotgun (WGS) entry which is preliminary data.</text>
</comment>
<gene>
    <name evidence="2" type="ORF">DXH95_06440</name>
</gene>
<proteinExistence type="predicted"/>
<organism evidence="2 3">
    <name type="scientific">Sphingorhabdus pulchriflava</name>
    <dbReference type="NCBI Taxonomy" id="2292257"/>
    <lineage>
        <taxon>Bacteria</taxon>
        <taxon>Pseudomonadati</taxon>
        <taxon>Pseudomonadota</taxon>
        <taxon>Alphaproteobacteria</taxon>
        <taxon>Sphingomonadales</taxon>
        <taxon>Sphingomonadaceae</taxon>
        <taxon>Sphingorhabdus</taxon>
    </lineage>
</organism>
<sequence length="170" mass="19014">MRKAPGQITGRWRRGLHWAYGWFAGYGHRPLWTLAWMGGVWLLCSLLFLAGAHYNYIGPSTPLLNSPTLAPAIDKACGHAGQPGLQKWTECSEVPAEYSTFQPFVYSLDLVLPLVDLQQDSDWAPIVEDPPGTDLLFGVILRWAMWFEILFGWVASLTLVAVLGRLVDKD</sequence>
<evidence type="ECO:0000313" key="2">
    <source>
        <dbReference type="EMBL" id="RDV07020.1"/>
    </source>
</evidence>